<organism evidence="1">
    <name type="scientific">bioreactor metagenome</name>
    <dbReference type="NCBI Taxonomy" id="1076179"/>
    <lineage>
        <taxon>unclassified sequences</taxon>
        <taxon>metagenomes</taxon>
        <taxon>ecological metagenomes</taxon>
    </lineage>
</organism>
<gene>
    <name evidence="1" type="ORF">SDC9_190153</name>
</gene>
<dbReference type="EMBL" id="VSSQ01100439">
    <property type="protein sequence ID" value="MPN42596.1"/>
    <property type="molecule type" value="Genomic_DNA"/>
</dbReference>
<accession>A0A645HVJ6</accession>
<sequence length="192" mass="21636">MIRQFPGLFGRRIPGFLPPLLRDFRIEENILWFATEIELLAIDHPKPDMGLVCPAFHLGRSGIWNGFLDFGDEAFSSEGILVSYPLHDVLQLLRRLGIGLAWPFSQQRFGLVEFPAIHEFQRLFNNGIGAREGSRSPRRLGRFNRGSKCESGAACHDQKEQVFHGRNSVRKKFGSAPNSAGLATMIRTPLCM</sequence>
<evidence type="ECO:0000313" key="1">
    <source>
        <dbReference type="EMBL" id="MPN42596.1"/>
    </source>
</evidence>
<dbReference type="AlphaFoldDB" id="A0A645HVJ6"/>
<reference evidence="1" key="1">
    <citation type="submission" date="2019-08" db="EMBL/GenBank/DDBJ databases">
        <authorList>
            <person name="Kucharzyk K."/>
            <person name="Murdoch R.W."/>
            <person name="Higgins S."/>
            <person name="Loffler F."/>
        </authorList>
    </citation>
    <scope>NUCLEOTIDE SEQUENCE</scope>
</reference>
<name>A0A645HVJ6_9ZZZZ</name>
<comment type="caution">
    <text evidence="1">The sequence shown here is derived from an EMBL/GenBank/DDBJ whole genome shotgun (WGS) entry which is preliminary data.</text>
</comment>
<protein>
    <submittedName>
        <fullName evidence="1">Uncharacterized protein</fullName>
    </submittedName>
</protein>
<proteinExistence type="predicted"/>